<dbReference type="GO" id="GO:0042602">
    <property type="term" value="F:riboflavin reductase (NADPH) activity"/>
    <property type="evidence" value="ECO:0007669"/>
    <property type="project" value="TreeGrafter"/>
</dbReference>
<keyword evidence="5" id="KW-1185">Reference proteome</keyword>
<reference evidence="4 5" key="1">
    <citation type="submission" date="2017-04" db="EMBL/GenBank/DDBJ databases">
        <title>Unexpected and diverse lifestyles within the genus Limnohabitans.</title>
        <authorList>
            <person name="Kasalicky V."/>
            <person name="Mehrshad M."/>
            <person name="Andrei S.-A."/>
            <person name="Salcher M."/>
            <person name="Kratochvilova H."/>
            <person name="Simek K."/>
            <person name="Ghai R."/>
        </authorList>
    </citation>
    <scope>NUCLEOTIDE SEQUENCE [LARGE SCALE GENOMIC DNA]</scope>
    <source>
        <strain evidence="4 5">MWH-C5</strain>
    </source>
</reference>
<evidence type="ECO:0000313" key="5">
    <source>
        <dbReference type="Proteomes" id="UP000251341"/>
    </source>
</evidence>
<evidence type="ECO:0000256" key="2">
    <source>
        <dbReference type="ARBA" id="ARBA00023002"/>
    </source>
</evidence>
<dbReference type="Gene3D" id="2.30.110.10">
    <property type="entry name" value="Electron Transport, Fmn-binding Protein, Chain A"/>
    <property type="match status" value="1"/>
</dbReference>
<comment type="similarity">
    <text evidence="1">Belongs to the non-flavoprotein flavin reductase family.</text>
</comment>
<name>A0A315ERJ5_9BURK</name>
<feature type="domain" description="Flavin reductase like" evidence="3">
    <location>
        <begin position="7"/>
        <end position="150"/>
    </location>
</feature>
<dbReference type="Proteomes" id="UP000251341">
    <property type="component" value="Unassembled WGS sequence"/>
</dbReference>
<keyword evidence="2" id="KW-0560">Oxidoreductase</keyword>
<organism evidence="4 5">
    <name type="scientific">Limnohabitans curvus</name>
    <dbReference type="NCBI Taxonomy" id="323423"/>
    <lineage>
        <taxon>Bacteria</taxon>
        <taxon>Pseudomonadati</taxon>
        <taxon>Pseudomonadota</taxon>
        <taxon>Betaproteobacteria</taxon>
        <taxon>Burkholderiales</taxon>
        <taxon>Comamonadaceae</taxon>
        <taxon>Limnohabitans</taxon>
    </lineage>
</organism>
<dbReference type="EMBL" id="NESP01000001">
    <property type="protein sequence ID" value="PUE59859.1"/>
    <property type="molecule type" value="Genomic_DNA"/>
</dbReference>
<dbReference type="PANTHER" id="PTHR30466">
    <property type="entry name" value="FLAVIN REDUCTASE"/>
    <property type="match status" value="1"/>
</dbReference>
<dbReference type="InterPro" id="IPR050268">
    <property type="entry name" value="NADH-dep_flavin_reductase"/>
</dbReference>
<dbReference type="PANTHER" id="PTHR30466:SF11">
    <property type="entry name" value="FLAVIN-DEPENDENT MONOOXYGENASE, REDUCTASE SUBUNIT HSAB"/>
    <property type="match status" value="1"/>
</dbReference>
<dbReference type="InterPro" id="IPR012349">
    <property type="entry name" value="Split_barrel_FMN-bd"/>
</dbReference>
<dbReference type="InterPro" id="IPR002563">
    <property type="entry name" value="Flavin_Rdtase-like_dom"/>
</dbReference>
<dbReference type="RefSeq" id="WP_211308702.1">
    <property type="nucleotide sequence ID" value="NZ_NESP01000001.1"/>
</dbReference>
<proteinExistence type="inferred from homology"/>
<evidence type="ECO:0000313" key="4">
    <source>
        <dbReference type="EMBL" id="PUE59859.1"/>
    </source>
</evidence>
<evidence type="ECO:0000256" key="1">
    <source>
        <dbReference type="ARBA" id="ARBA00008898"/>
    </source>
</evidence>
<dbReference type="SMART" id="SM00903">
    <property type="entry name" value="Flavin_Reduct"/>
    <property type="match status" value="1"/>
</dbReference>
<dbReference type="AlphaFoldDB" id="A0A315ERJ5"/>
<dbReference type="Pfam" id="PF01613">
    <property type="entry name" value="Flavin_Reduct"/>
    <property type="match status" value="1"/>
</dbReference>
<comment type="caution">
    <text evidence="4">The sequence shown here is derived from an EMBL/GenBank/DDBJ whole genome shotgun (WGS) entry which is preliminary data.</text>
</comment>
<dbReference type="SUPFAM" id="SSF50475">
    <property type="entry name" value="FMN-binding split barrel"/>
    <property type="match status" value="1"/>
</dbReference>
<sequence>MNIKDAMSCFTTGVTVVTAHTQGQDWGMTCNSFNTVSLDPAMVLWSVRKSSLSHEAFVKAGGYMVNVLGAQQKDVALKFAQGTQQERFADQSLVRGIHQHPRLDGVIAWFDCRIAQVVSAGDHDILIGEVLDFGVQAGHGLAYAQRSFGVLSPLED</sequence>
<gene>
    <name evidence="4" type="ORF">B9Z44_09885</name>
</gene>
<evidence type="ECO:0000259" key="3">
    <source>
        <dbReference type="SMART" id="SM00903"/>
    </source>
</evidence>
<accession>A0A315ERJ5</accession>
<dbReference type="GO" id="GO:0010181">
    <property type="term" value="F:FMN binding"/>
    <property type="evidence" value="ECO:0007669"/>
    <property type="project" value="InterPro"/>
</dbReference>
<protein>
    <recommendedName>
        <fullName evidence="3">Flavin reductase like domain-containing protein</fullName>
    </recommendedName>
</protein>